<accession>A0A9Q1HGU5</accession>
<evidence type="ECO:0000313" key="1">
    <source>
        <dbReference type="EMBL" id="KAJ8044491.1"/>
    </source>
</evidence>
<gene>
    <name evidence="1" type="ORF">HOLleu_07255</name>
</gene>
<proteinExistence type="predicted"/>
<name>A0A9Q1HGU5_HOLLE</name>
<dbReference type="AlphaFoldDB" id="A0A9Q1HGU5"/>
<reference evidence="1" key="1">
    <citation type="submission" date="2021-10" db="EMBL/GenBank/DDBJ databases">
        <title>Tropical sea cucumber genome reveals ecological adaptation and Cuvierian tubules defense mechanism.</title>
        <authorList>
            <person name="Chen T."/>
        </authorList>
    </citation>
    <scope>NUCLEOTIDE SEQUENCE</scope>
    <source>
        <strain evidence="1">Nanhai2018</strain>
        <tissue evidence="1">Muscle</tissue>
    </source>
</reference>
<dbReference type="Proteomes" id="UP001152320">
    <property type="component" value="Chromosome 3"/>
</dbReference>
<organism evidence="1 2">
    <name type="scientific">Holothuria leucospilota</name>
    <name type="common">Black long sea cucumber</name>
    <name type="synonym">Mertensiothuria leucospilota</name>
    <dbReference type="NCBI Taxonomy" id="206669"/>
    <lineage>
        <taxon>Eukaryota</taxon>
        <taxon>Metazoa</taxon>
        <taxon>Echinodermata</taxon>
        <taxon>Eleutherozoa</taxon>
        <taxon>Echinozoa</taxon>
        <taxon>Holothuroidea</taxon>
        <taxon>Aspidochirotacea</taxon>
        <taxon>Aspidochirotida</taxon>
        <taxon>Holothuriidae</taxon>
        <taxon>Holothuria</taxon>
    </lineage>
</organism>
<comment type="caution">
    <text evidence="1">The sequence shown here is derived from an EMBL/GenBank/DDBJ whole genome shotgun (WGS) entry which is preliminary data.</text>
</comment>
<protein>
    <submittedName>
        <fullName evidence="1">Uncharacterized protein</fullName>
    </submittedName>
</protein>
<keyword evidence="2" id="KW-1185">Reference proteome</keyword>
<dbReference type="EMBL" id="JAIZAY010000003">
    <property type="protein sequence ID" value="KAJ8044491.1"/>
    <property type="molecule type" value="Genomic_DNA"/>
</dbReference>
<evidence type="ECO:0000313" key="2">
    <source>
        <dbReference type="Proteomes" id="UP001152320"/>
    </source>
</evidence>
<sequence length="116" mass="13247">MSLLSELRVACLRWRDCPLVLPTSRSAFMEAKQSQSILLDNNNMEDPHPIVILGRVLSFIVRGYCCLTMEDEKLLTNLLVTYISISIIKWTSSRWDVVLDTDDAAGGYKQLPEREE</sequence>